<feature type="domain" description="N-acetyltransferase" evidence="1">
    <location>
        <begin position="1"/>
        <end position="138"/>
    </location>
</feature>
<dbReference type="Gene3D" id="3.40.630.30">
    <property type="match status" value="1"/>
</dbReference>
<gene>
    <name evidence="2" type="ORF">NEF87_003939</name>
</gene>
<proteinExistence type="predicted"/>
<dbReference type="CDD" id="cd04301">
    <property type="entry name" value="NAT_SF"/>
    <property type="match status" value="1"/>
</dbReference>
<dbReference type="PROSITE" id="PS51186">
    <property type="entry name" value="GNAT"/>
    <property type="match status" value="1"/>
</dbReference>
<dbReference type="EMBL" id="CP104013">
    <property type="protein sequence ID" value="UYP47654.1"/>
    <property type="molecule type" value="Genomic_DNA"/>
</dbReference>
<evidence type="ECO:0000259" key="1">
    <source>
        <dbReference type="PROSITE" id="PS51186"/>
    </source>
</evidence>
<dbReference type="EC" id="2.3.1.-" evidence="2"/>
<keyword evidence="2" id="KW-0808">Transferase</keyword>
<keyword evidence="2" id="KW-0012">Acyltransferase</keyword>
<keyword evidence="3" id="KW-1185">Reference proteome</keyword>
<accession>A0ABY6HYY3</accession>
<dbReference type="InterPro" id="IPR016181">
    <property type="entry name" value="Acyl_CoA_acyltransferase"/>
</dbReference>
<protein>
    <submittedName>
        <fullName evidence="2">Acetyltransferase YpeA</fullName>
        <ecNumber evidence="2">2.3.1.-</ecNumber>
    </submittedName>
</protein>
<evidence type="ECO:0000313" key="2">
    <source>
        <dbReference type="EMBL" id="UYP47654.1"/>
    </source>
</evidence>
<name>A0ABY6HYY3_9ARCH</name>
<dbReference type="Proteomes" id="UP001208689">
    <property type="component" value="Chromosome"/>
</dbReference>
<organism evidence="2 3">
    <name type="scientific">Candidatus Lokiarchaeum ossiferum</name>
    <dbReference type="NCBI Taxonomy" id="2951803"/>
    <lineage>
        <taxon>Archaea</taxon>
        <taxon>Promethearchaeati</taxon>
        <taxon>Promethearchaeota</taxon>
        <taxon>Promethearchaeia</taxon>
        <taxon>Promethearchaeales</taxon>
        <taxon>Promethearchaeaceae</taxon>
        <taxon>Candidatus Lokiarchaeum</taxon>
    </lineage>
</organism>
<dbReference type="InterPro" id="IPR000182">
    <property type="entry name" value="GNAT_dom"/>
</dbReference>
<dbReference type="Pfam" id="PF00583">
    <property type="entry name" value="Acetyltransf_1"/>
    <property type="match status" value="1"/>
</dbReference>
<sequence>MKIINFSPDMYEEVYNIWVLTGLSLGSSDTKEQITNVYHRNPNTFLVGMLDKKIVAVVMGGSDARRGYVHHLAVHPDYQRKNYGKVIMDELIKRFISLDIKKIHLFIEKSNKGVESFYRKIGWILRDDLKMMSFVLER</sequence>
<evidence type="ECO:0000313" key="3">
    <source>
        <dbReference type="Proteomes" id="UP001208689"/>
    </source>
</evidence>
<dbReference type="GO" id="GO:0016746">
    <property type="term" value="F:acyltransferase activity"/>
    <property type="evidence" value="ECO:0007669"/>
    <property type="project" value="UniProtKB-KW"/>
</dbReference>
<reference evidence="2" key="1">
    <citation type="submission" date="2022-09" db="EMBL/GenBank/DDBJ databases">
        <title>Actin cytoskeleton and complex cell architecture in an #Asgard archaeon.</title>
        <authorList>
            <person name="Ponce Toledo R.I."/>
            <person name="Schleper C."/>
            <person name="Rodrigues Oliveira T."/>
            <person name="Wollweber F."/>
            <person name="Xu J."/>
            <person name="Rittmann S."/>
            <person name="Klingl A."/>
            <person name="Pilhofer M."/>
        </authorList>
    </citation>
    <scope>NUCLEOTIDE SEQUENCE</scope>
    <source>
        <strain evidence="2">B-35</strain>
    </source>
</reference>
<dbReference type="SUPFAM" id="SSF55729">
    <property type="entry name" value="Acyl-CoA N-acyltransferases (Nat)"/>
    <property type="match status" value="1"/>
</dbReference>